<dbReference type="SUPFAM" id="SSF54928">
    <property type="entry name" value="RNA-binding domain, RBD"/>
    <property type="match status" value="1"/>
</dbReference>
<dbReference type="Proteomes" id="UP000436088">
    <property type="component" value="Unassembled WGS sequence"/>
</dbReference>
<gene>
    <name evidence="3" type="ORF">F3Y22_tig00111392pilonHSYRG00161</name>
</gene>
<comment type="caution">
    <text evidence="3">The sequence shown here is derived from an EMBL/GenBank/DDBJ whole genome shotgun (WGS) entry which is preliminary data.</text>
</comment>
<dbReference type="InterPro" id="IPR007201">
    <property type="entry name" value="Mei2-like_Rrm_C"/>
</dbReference>
<dbReference type="Gene3D" id="3.30.70.330">
    <property type="match status" value="1"/>
</dbReference>
<dbReference type="Pfam" id="PF04059">
    <property type="entry name" value="RRM_2"/>
    <property type="match status" value="1"/>
</dbReference>
<dbReference type="EMBL" id="VEPZ02001327">
    <property type="protein sequence ID" value="KAE8680031.1"/>
    <property type="molecule type" value="Genomic_DNA"/>
</dbReference>
<feature type="domain" description="Mei2-like C-terminal RNA recognition motif" evidence="2">
    <location>
        <begin position="210"/>
        <end position="279"/>
    </location>
</feature>
<reference evidence="3" key="1">
    <citation type="submission" date="2019-09" db="EMBL/GenBank/DDBJ databases">
        <title>Draft genome information of white flower Hibiscus syriacus.</title>
        <authorList>
            <person name="Kim Y.-M."/>
        </authorList>
    </citation>
    <scope>NUCLEOTIDE SEQUENCE [LARGE SCALE GENOMIC DNA]</scope>
    <source>
        <strain evidence="3">YM2019G1</strain>
    </source>
</reference>
<keyword evidence="3" id="KW-0418">Kinase</keyword>
<evidence type="ECO:0000256" key="1">
    <source>
        <dbReference type="SAM" id="MobiDB-lite"/>
    </source>
</evidence>
<feature type="region of interest" description="Disordered" evidence="1">
    <location>
        <begin position="136"/>
        <end position="157"/>
    </location>
</feature>
<proteinExistence type="predicted"/>
<keyword evidence="4" id="KW-1185">Reference proteome</keyword>
<sequence>MAVSTNYSFPLNMEFKYSSLNPEAPEFFPANYNLVSAPGFPIFTPLLSSVQYPLAFSAPPFTHYQLEVEPQFWSPEMSVSPVAEPVYSMVEPLKDKMGLYRGKHHLKDKRHRKEGCLRADDSTRVARKKEWMAKRSNGEKVQDWTDGKRSEKHPLIPLKSDGKETTIMLKNIPIRYTREMLKDFLEQHCMLSNHEAKSQNGDACDEEPSLSAFDFLYLPIDFYTKSSKGYGFVNFTNPVAARKFYDEWHDTRWDCFKSNKIRQICCAKLQGIEQLVKHFERMGFPSEDFQPVRFNPARDGSKQSVEETVIGRVIEEPLREPGADGAETGLFIHPESPQFNSDDDEVPGNMAQTDPPAHMYEADYGAMYGPKFADMPHLGDYGYYSLINNGYTVSYKKALLIKQNAIVKLHGEWDASYNELPDREAGIKAAIESLGPMWQPPFVQHRYCLRHIVANYHIRYKKNDERQLIVRMGYELLPRTFESMLQDLWANEEGYDYISLIDKKMWTNAYDGGYRYGHMTTNLAEAINSTLKGARHLPVAALVKTIYFRLGALLAKLGGQAQTWMQGGHVYHPILVADLQKKK</sequence>
<dbReference type="AlphaFoldDB" id="A0A6A2XTJ9"/>
<keyword evidence="3" id="KW-0808">Transferase</keyword>
<dbReference type="GO" id="GO:0003676">
    <property type="term" value="F:nucleic acid binding"/>
    <property type="evidence" value="ECO:0007669"/>
    <property type="project" value="InterPro"/>
</dbReference>
<dbReference type="GO" id="GO:0016301">
    <property type="term" value="F:kinase activity"/>
    <property type="evidence" value="ECO:0007669"/>
    <property type="project" value="UniProtKB-KW"/>
</dbReference>
<dbReference type="InterPro" id="IPR012677">
    <property type="entry name" value="Nucleotide-bd_a/b_plait_sf"/>
</dbReference>
<evidence type="ECO:0000313" key="3">
    <source>
        <dbReference type="EMBL" id="KAE8680031.1"/>
    </source>
</evidence>
<evidence type="ECO:0000259" key="2">
    <source>
        <dbReference type="Pfam" id="PF04059"/>
    </source>
</evidence>
<accession>A0A6A2XTJ9</accession>
<evidence type="ECO:0000313" key="4">
    <source>
        <dbReference type="Proteomes" id="UP000436088"/>
    </source>
</evidence>
<organism evidence="3 4">
    <name type="scientific">Hibiscus syriacus</name>
    <name type="common">Rose of Sharon</name>
    <dbReference type="NCBI Taxonomy" id="106335"/>
    <lineage>
        <taxon>Eukaryota</taxon>
        <taxon>Viridiplantae</taxon>
        <taxon>Streptophyta</taxon>
        <taxon>Embryophyta</taxon>
        <taxon>Tracheophyta</taxon>
        <taxon>Spermatophyta</taxon>
        <taxon>Magnoliopsida</taxon>
        <taxon>eudicotyledons</taxon>
        <taxon>Gunneridae</taxon>
        <taxon>Pentapetalae</taxon>
        <taxon>rosids</taxon>
        <taxon>malvids</taxon>
        <taxon>Malvales</taxon>
        <taxon>Malvaceae</taxon>
        <taxon>Malvoideae</taxon>
        <taxon>Hibiscus</taxon>
    </lineage>
</organism>
<name>A0A6A2XTJ9_HIBSY</name>
<protein>
    <submittedName>
        <fullName evidence="3">Xylulose kinase-1 isoform 1</fullName>
    </submittedName>
</protein>
<dbReference type="InterPro" id="IPR035979">
    <property type="entry name" value="RBD_domain_sf"/>
</dbReference>